<evidence type="ECO:0000256" key="2">
    <source>
        <dbReference type="ARBA" id="ARBA00022771"/>
    </source>
</evidence>
<gene>
    <name evidence="8" type="ORF">DPMN_107687</name>
</gene>
<feature type="compositionally biased region" description="Basic and acidic residues" evidence="6">
    <location>
        <begin position="488"/>
        <end position="498"/>
    </location>
</feature>
<dbReference type="InterPro" id="IPR006612">
    <property type="entry name" value="THAP_Znf"/>
</dbReference>
<dbReference type="AlphaFoldDB" id="A0A9D4K762"/>
<protein>
    <recommendedName>
        <fullName evidence="7">THAP-type domain-containing protein</fullName>
    </recommendedName>
</protein>
<dbReference type="Gene3D" id="3.30.710.10">
    <property type="entry name" value="Potassium Channel Kv1.1, Chain A"/>
    <property type="match status" value="1"/>
</dbReference>
<name>A0A9D4K762_DREPO</name>
<dbReference type="SUPFAM" id="SSF54695">
    <property type="entry name" value="POZ domain"/>
    <property type="match status" value="1"/>
</dbReference>
<dbReference type="GO" id="GO:0008270">
    <property type="term" value="F:zinc ion binding"/>
    <property type="evidence" value="ECO:0007669"/>
    <property type="project" value="UniProtKB-KW"/>
</dbReference>
<dbReference type="InterPro" id="IPR011333">
    <property type="entry name" value="SKP1/BTB/POZ_sf"/>
</dbReference>
<keyword evidence="2 5" id="KW-0863">Zinc-finger</keyword>
<feature type="region of interest" description="Disordered" evidence="6">
    <location>
        <begin position="484"/>
        <end position="523"/>
    </location>
</feature>
<sequence length="733" mass="82247">MAGTLAPENFVSNVHYRAGFQGLYAQFKNGWNCDVKLIFVDSPKPVYIHKCLADIYFPKITKGADQQDCDENCLDLAKHGIPYGTGISVIEHVYTGVLKMTPEQVPYVLMAAVVLGYEELENVCLKYLREKATSGRLDTKLPLISPDCQSESSAAYTSAILSSKGTTTETTDMMRVFGDRSTKVISAPVTSKNDIFPCGVPGCRGRAQPGDKEFRIHVYPGSMKRKEEWLQAIVKKCGRKYYRPASQCLGICKYHFRPEDQVKSSLKLGAIPCIFEIKHSTIAEKKEYLAQSQEEYEVQTFEMGKSKQNKLFESEKKTLASQTGFVRKKNIYKDLDSPVVQSQMRRSQEEEIASAETSQSSLQVSDSNSDVDIPVIIKTEPLDDVDIPVIIKKEPLDNEYYTNTSQLLSVDTDIVVKREVEDQDYEPVQTGAANCFGTFFGSWNEHHEPSDGKSDLNSNMNGYTDDNLEPAFSGVSAKVLDHVSATSSHEKANVESKRKPAKTKRKVKKKIVDSETNTDSDNQEAQMFGLGLQRTNEETNDKATGPSSPKKRMTLREKCKIDYSKMMDIDFDEEIEGDEDSWEKNKLLRSTFDYFSSTVDEHQATYDKKMYFPPAGIVPKGCRSSYATGVIAKPRVVTRTLTDKFGMGLVKVERKIYPARHTLFHPEMPSNSKVFICDPVTKMAVPQKLWTTNKNNGLNSPQTKTVVVCHPTKPVVNEYGSVSQKKKAQYGIN</sequence>
<proteinExistence type="predicted"/>
<organism evidence="8 9">
    <name type="scientific">Dreissena polymorpha</name>
    <name type="common">Zebra mussel</name>
    <name type="synonym">Mytilus polymorpha</name>
    <dbReference type="NCBI Taxonomy" id="45954"/>
    <lineage>
        <taxon>Eukaryota</taxon>
        <taxon>Metazoa</taxon>
        <taxon>Spiralia</taxon>
        <taxon>Lophotrochozoa</taxon>
        <taxon>Mollusca</taxon>
        <taxon>Bivalvia</taxon>
        <taxon>Autobranchia</taxon>
        <taxon>Heteroconchia</taxon>
        <taxon>Euheterodonta</taxon>
        <taxon>Imparidentia</taxon>
        <taxon>Neoheterodontei</taxon>
        <taxon>Myida</taxon>
        <taxon>Dreissenoidea</taxon>
        <taxon>Dreissenidae</taxon>
        <taxon>Dreissena</taxon>
    </lineage>
</organism>
<evidence type="ECO:0000256" key="3">
    <source>
        <dbReference type="ARBA" id="ARBA00022833"/>
    </source>
</evidence>
<dbReference type="Proteomes" id="UP000828390">
    <property type="component" value="Unassembled WGS sequence"/>
</dbReference>
<dbReference type="SUPFAM" id="SSF57716">
    <property type="entry name" value="Glucocorticoid receptor-like (DNA-binding domain)"/>
    <property type="match status" value="1"/>
</dbReference>
<dbReference type="EMBL" id="JAIWYP010000004">
    <property type="protein sequence ID" value="KAH3834365.1"/>
    <property type="molecule type" value="Genomic_DNA"/>
</dbReference>
<keyword evidence="9" id="KW-1185">Reference proteome</keyword>
<evidence type="ECO:0000256" key="4">
    <source>
        <dbReference type="ARBA" id="ARBA00023125"/>
    </source>
</evidence>
<evidence type="ECO:0000256" key="1">
    <source>
        <dbReference type="ARBA" id="ARBA00022723"/>
    </source>
</evidence>
<evidence type="ECO:0000313" key="9">
    <source>
        <dbReference type="Proteomes" id="UP000828390"/>
    </source>
</evidence>
<evidence type="ECO:0000256" key="5">
    <source>
        <dbReference type="PROSITE-ProRule" id="PRU00309"/>
    </source>
</evidence>
<keyword evidence="3" id="KW-0862">Zinc</keyword>
<accession>A0A9D4K762</accession>
<dbReference type="GO" id="GO:0003677">
    <property type="term" value="F:DNA binding"/>
    <property type="evidence" value="ECO:0007669"/>
    <property type="project" value="UniProtKB-UniRule"/>
</dbReference>
<comment type="caution">
    <text evidence="8">The sequence shown here is derived from an EMBL/GenBank/DDBJ whole genome shotgun (WGS) entry which is preliminary data.</text>
</comment>
<feature type="region of interest" description="Disordered" evidence="6">
    <location>
        <begin position="340"/>
        <end position="366"/>
    </location>
</feature>
<keyword evidence="4 5" id="KW-0238">DNA-binding</keyword>
<keyword evidence="1" id="KW-0479">Metal-binding</keyword>
<dbReference type="OrthoDB" id="6187666at2759"/>
<reference evidence="8" key="1">
    <citation type="journal article" date="2019" name="bioRxiv">
        <title>The Genome of the Zebra Mussel, Dreissena polymorpha: A Resource for Invasive Species Research.</title>
        <authorList>
            <person name="McCartney M.A."/>
            <person name="Auch B."/>
            <person name="Kono T."/>
            <person name="Mallez S."/>
            <person name="Zhang Y."/>
            <person name="Obille A."/>
            <person name="Becker A."/>
            <person name="Abrahante J.E."/>
            <person name="Garbe J."/>
            <person name="Badalamenti J.P."/>
            <person name="Herman A."/>
            <person name="Mangelson H."/>
            <person name="Liachko I."/>
            <person name="Sullivan S."/>
            <person name="Sone E.D."/>
            <person name="Koren S."/>
            <person name="Silverstein K.A.T."/>
            <person name="Beckman K.B."/>
            <person name="Gohl D.M."/>
        </authorList>
    </citation>
    <scope>NUCLEOTIDE SEQUENCE</scope>
    <source>
        <strain evidence="8">Duluth1</strain>
        <tissue evidence="8">Whole animal</tissue>
    </source>
</reference>
<reference evidence="8" key="2">
    <citation type="submission" date="2020-11" db="EMBL/GenBank/DDBJ databases">
        <authorList>
            <person name="McCartney M.A."/>
            <person name="Auch B."/>
            <person name="Kono T."/>
            <person name="Mallez S."/>
            <person name="Becker A."/>
            <person name="Gohl D.M."/>
            <person name="Silverstein K.A.T."/>
            <person name="Koren S."/>
            <person name="Bechman K.B."/>
            <person name="Herman A."/>
            <person name="Abrahante J.E."/>
            <person name="Garbe J."/>
        </authorList>
    </citation>
    <scope>NUCLEOTIDE SEQUENCE</scope>
    <source>
        <strain evidence="8">Duluth1</strain>
        <tissue evidence="8">Whole animal</tissue>
    </source>
</reference>
<feature type="domain" description="THAP-type" evidence="7">
    <location>
        <begin position="196"/>
        <end position="275"/>
    </location>
</feature>
<evidence type="ECO:0000313" key="8">
    <source>
        <dbReference type="EMBL" id="KAH3834365.1"/>
    </source>
</evidence>
<dbReference type="Pfam" id="PF05485">
    <property type="entry name" value="THAP"/>
    <property type="match status" value="1"/>
</dbReference>
<evidence type="ECO:0000259" key="7">
    <source>
        <dbReference type="PROSITE" id="PS50950"/>
    </source>
</evidence>
<evidence type="ECO:0000256" key="6">
    <source>
        <dbReference type="SAM" id="MobiDB-lite"/>
    </source>
</evidence>
<dbReference type="PROSITE" id="PS50950">
    <property type="entry name" value="ZF_THAP"/>
    <property type="match status" value="1"/>
</dbReference>
<feature type="compositionally biased region" description="Basic residues" evidence="6">
    <location>
        <begin position="499"/>
        <end position="509"/>
    </location>
</feature>